<proteinExistence type="inferred from homology"/>
<comment type="similarity">
    <text evidence="1">Belongs to the UPF0047 family.</text>
</comment>
<evidence type="ECO:0000313" key="4">
    <source>
        <dbReference type="RefSeq" id="XP_019629146.1"/>
    </source>
</evidence>
<dbReference type="KEGG" id="bbel:109473648"/>
<dbReference type="InterPro" id="IPR035917">
    <property type="entry name" value="YjbQ-like_sf"/>
</dbReference>
<accession>A0A6P4ZHP4</accession>
<dbReference type="NCBIfam" id="TIGR00149">
    <property type="entry name" value="TIGR00149_YjbQ"/>
    <property type="match status" value="1"/>
</dbReference>
<dbReference type="AlphaFoldDB" id="A0A6P4ZHP4"/>
<gene>
    <name evidence="3 4" type="primary">LOC109473648</name>
</gene>
<reference evidence="3 4" key="1">
    <citation type="submission" date="2025-04" db="UniProtKB">
        <authorList>
            <consortium name="RefSeq"/>
        </authorList>
    </citation>
    <scope>IDENTIFICATION</scope>
    <source>
        <tissue evidence="3 4">Gonad</tissue>
    </source>
</reference>
<dbReference type="Pfam" id="PF01894">
    <property type="entry name" value="YjbQ"/>
    <property type="match status" value="1"/>
</dbReference>
<dbReference type="RefSeq" id="XP_019629145.1">
    <property type="nucleotide sequence ID" value="XM_019773586.1"/>
</dbReference>
<dbReference type="GeneID" id="109473648"/>
<dbReference type="SUPFAM" id="SSF111038">
    <property type="entry name" value="YjbQ-like"/>
    <property type="match status" value="1"/>
</dbReference>
<dbReference type="RefSeq" id="XP_019629146.1">
    <property type="nucleotide sequence ID" value="XM_019773587.1"/>
</dbReference>
<name>A0A6P4ZHP4_BRABE</name>
<organism evidence="2 4">
    <name type="scientific">Branchiostoma belcheri</name>
    <name type="common">Amphioxus</name>
    <dbReference type="NCBI Taxonomy" id="7741"/>
    <lineage>
        <taxon>Eukaryota</taxon>
        <taxon>Metazoa</taxon>
        <taxon>Chordata</taxon>
        <taxon>Cephalochordata</taxon>
        <taxon>Leptocardii</taxon>
        <taxon>Amphioxiformes</taxon>
        <taxon>Branchiostomatidae</taxon>
        <taxon>Branchiostoma</taxon>
    </lineage>
</organism>
<dbReference type="PANTHER" id="PTHR30615">
    <property type="entry name" value="UNCHARACTERIZED PROTEIN YJBQ-RELATED"/>
    <property type="match status" value="1"/>
</dbReference>
<evidence type="ECO:0000256" key="1">
    <source>
        <dbReference type="ARBA" id="ARBA00005534"/>
    </source>
</evidence>
<sequence length="166" mass="18137">MADKECRGETVWVQQQIRLTDRGRGCHHITPDVEQALEQTMGLRKFDVGVAHIFLQASSASLALSDRFDPAARYDTEAALSSLIPEKSDIWTRICEGSDDMPALVKNCLVGCSLSIPITSGILNTGHGQGIWLLEHKNFGGGRKLVITVQGMYKPTFNKPLGTLGL</sequence>
<dbReference type="OrthoDB" id="10255963at2759"/>
<protein>
    <submittedName>
        <fullName evidence="3">Uncharacterized protein LOC109473648 isoform X1</fullName>
    </submittedName>
    <submittedName>
        <fullName evidence="4">Uncharacterized protein LOC109473648 isoform X2</fullName>
    </submittedName>
</protein>
<dbReference type="InterPro" id="IPR001602">
    <property type="entry name" value="UPF0047_YjbQ-like"/>
</dbReference>
<evidence type="ECO:0000313" key="2">
    <source>
        <dbReference type="Proteomes" id="UP000515135"/>
    </source>
</evidence>
<evidence type="ECO:0000313" key="3">
    <source>
        <dbReference type="RefSeq" id="XP_019629145.1"/>
    </source>
</evidence>
<dbReference type="Proteomes" id="UP000515135">
    <property type="component" value="Unplaced"/>
</dbReference>
<keyword evidence="2" id="KW-1185">Reference proteome</keyword>
<dbReference type="Gene3D" id="2.60.120.460">
    <property type="entry name" value="YjbQ-like"/>
    <property type="match status" value="1"/>
</dbReference>
<dbReference type="PANTHER" id="PTHR30615:SF8">
    <property type="entry name" value="UPF0047 PROTEIN C4A8.02C"/>
    <property type="match status" value="1"/>
</dbReference>
<dbReference type="PIRSF" id="PIRSF004681">
    <property type="entry name" value="UCP004681"/>
    <property type="match status" value="1"/>
</dbReference>